<organism evidence="8 9">
    <name type="scientific">Candidatus Phaeomarinibacter ectocarpi</name>
    <dbReference type="NCBI Taxonomy" id="1458461"/>
    <lineage>
        <taxon>Bacteria</taxon>
        <taxon>Pseudomonadati</taxon>
        <taxon>Pseudomonadota</taxon>
        <taxon>Alphaproteobacteria</taxon>
        <taxon>Hyphomicrobiales</taxon>
        <taxon>Parvibaculaceae</taxon>
        <taxon>Candidatus Phaeomarinibacter</taxon>
    </lineage>
</organism>
<evidence type="ECO:0000256" key="5">
    <source>
        <dbReference type="ARBA" id="ARBA00023284"/>
    </source>
</evidence>
<evidence type="ECO:0000256" key="2">
    <source>
        <dbReference type="ARBA" id="ARBA00022448"/>
    </source>
</evidence>
<feature type="domain" description="Thioredoxin" evidence="7">
    <location>
        <begin position="12"/>
        <end position="130"/>
    </location>
</feature>
<keyword evidence="2" id="KW-0813">Transport</keyword>
<dbReference type="InterPro" id="IPR017937">
    <property type="entry name" value="Thioredoxin_CS"/>
</dbReference>
<dbReference type="Pfam" id="PF14559">
    <property type="entry name" value="TPR_19"/>
    <property type="match status" value="1"/>
</dbReference>
<dbReference type="KEGG" id="pect:BN1012_Phect1513"/>
<dbReference type="PRINTS" id="PR00421">
    <property type="entry name" value="THIOREDOXIN"/>
</dbReference>
<protein>
    <recommendedName>
        <fullName evidence="6">Thioredoxin</fullName>
    </recommendedName>
</protein>
<dbReference type="SUPFAM" id="SSF52833">
    <property type="entry name" value="Thioredoxin-like"/>
    <property type="match status" value="1"/>
</dbReference>
<evidence type="ECO:0000256" key="3">
    <source>
        <dbReference type="ARBA" id="ARBA00022982"/>
    </source>
</evidence>
<evidence type="ECO:0000256" key="4">
    <source>
        <dbReference type="ARBA" id="ARBA00023157"/>
    </source>
</evidence>
<dbReference type="PATRIC" id="fig|1458461.3.peg.1512"/>
<dbReference type="OrthoDB" id="9790390at2"/>
<dbReference type="NCBIfam" id="TIGR01068">
    <property type="entry name" value="thioredoxin"/>
    <property type="match status" value="1"/>
</dbReference>
<dbReference type="Proteomes" id="UP000032160">
    <property type="component" value="Chromosome I"/>
</dbReference>
<dbReference type="PROSITE" id="PS51352">
    <property type="entry name" value="THIOREDOXIN_2"/>
    <property type="match status" value="1"/>
</dbReference>
<keyword evidence="3" id="KW-0249">Electron transport</keyword>
<dbReference type="Pfam" id="PF14561">
    <property type="entry name" value="TPR_20"/>
    <property type="match status" value="1"/>
</dbReference>
<dbReference type="SUPFAM" id="SSF48452">
    <property type="entry name" value="TPR-like"/>
    <property type="match status" value="1"/>
</dbReference>
<dbReference type="InterPro" id="IPR005746">
    <property type="entry name" value="Thioredoxin"/>
</dbReference>
<keyword evidence="4" id="KW-1015">Disulfide bond</keyword>
<keyword evidence="5" id="KW-0676">Redox-active center</keyword>
<evidence type="ECO:0000313" key="9">
    <source>
        <dbReference type="Proteomes" id="UP000032160"/>
    </source>
</evidence>
<dbReference type="PANTHER" id="PTHR45663">
    <property type="entry name" value="GEO12009P1"/>
    <property type="match status" value="1"/>
</dbReference>
<dbReference type="GO" id="GO:0005829">
    <property type="term" value="C:cytosol"/>
    <property type="evidence" value="ECO:0007669"/>
    <property type="project" value="TreeGrafter"/>
</dbReference>
<dbReference type="AlphaFoldDB" id="X5MD07"/>
<evidence type="ECO:0000256" key="6">
    <source>
        <dbReference type="NCBIfam" id="TIGR01068"/>
    </source>
</evidence>
<dbReference type="Pfam" id="PF00085">
    <property type="entry name" value="Thioredoxin"/>
    <property type="match status" value="1"/>
</dbReference>
<comment type="similarity">
    <text evidence="1">Belongs to the thioredoxin family.</text>
</comment>
<evidence type="ECO:0000313" key="8">
    <source>
        <dbReference type="EMBL" id="CDO59727.1"/>
    </source>
</evidence>
<dbReference type="InterPro" id="IPR036249">
    <property type="entry name" value="Thioredoxin-like_sf"/>
</dbReference>
<dbReference type="Gene3D" id="3.40.30.10">
    <property type="entry name" value="Glutaredoxin"/>
    <property type="match status" value="1"/>
</dbReference>
<dbReference type="PROSITE" id="PS00194">
    <property type="entry name" value="THIOREDOXIN_1"/>
    <property type="match status" value="1"/>
</dbReference>
<dbReference type="HOGENOM" id="CLU_046120_1_1_5"/>
<proteinExistence type="inferred from homology"/>
<name>X5MD07_9HYPH</name>
<dbReference type="RefSeq" id="WP_043950295.1">
    <property type="nucleotide sequence ID" value="NZ_HG966617.1"/>
</dbReference>
<accession>X5MD07</accession>
<dbReference type="CDD" id="cd02956">
    <property type="entry name" value="ybbN"/>
    <property type="match status" value="1"/>
</dbReference>
<dbReference type="FunFam" id="3.40.30.10:FF:000001">
    <property type="entry name" value="Thioredoxin"/>
    <property type="match status" value="1"/>
</dbReference>
<dbReference type="Gene3D" id="1.25.40.10">
    <property type="entry name" value="Tetratricopeptide repeat domain"/>
    <property type="match status" value="2"/>
</dbReference>
<sequence>MSDIHSTREGAAPLGAQAPAGDLIKDATTQSFAVDVMDASQQTPVIVDFWAPWCGPCKQLTPILEKVVQQAQGAVRLVKMNIDEHPEIAQQLRVQSIPAVFAFKNGQPVDGFMGALPESQIKRFVETLLGGELAPTQSEQMLEAGAAAMDAGDIGAAAQAFAAVLQEDRENPKAIAGLARCYIASNDLDRATEVLGLADDKLADDPDIKGAIAALEIARSGPAEPENDLSPLLAKLEADPKDHETRIEVAIALNAAGDRDGATDHLIESIRLDRAWNEEAARTQLLQFFEAWGPMDEATQAGRRKLSSVLFS</sequence>
<gene>
    <name evidence="8" type="ORF">BN1012_Phect1513</name>
</gene>
<dbReference type="GO" id="GO:0015035">
    <property type="term" value="F:protein-disulfide reductase activity"/>
    <property type="evidence" value="ECO:0007669"/>
    <property type="project" value="UniProtKB-UniRule"/>
</dbReference>
<reference evidence="8 9" key="1">
    <citation type="journal article" date="2014" name="Front. Genet.">
        <title>Genome and metabolic network of "Candidatus Phaeomarinobacter ectocarpi" Ec32, a new candidate genus of Alphaproteobacteria frequently associated with brown algae.</title>
        <authorList>
            <person name="Dittami S.M."/>
            <person name="Barbeyron T."/>
            <person name="Boyen C."/>
            <person name="Cambefort J."/>
            <person name="Collet G."/>
            <person name="Delage L."/>
            <person name="Gobet A."/>
            <person name="Groisillier A."/>
            <person name="Leblanc C."/>
            <person name="Michel G."/>
            <person name="Scornet D."/>
            <person name="Siegel A."/>
            <person name="Tapia J.E."/>
            <person name="Tonon T."/>
        </authorList>
    </citation>
    <scope>NUCLEOTIDE SEQUENCE [LARGE SCALE GENOMIC DNA]</scope>
    <source>
        <strain evidence="8 9">Ec32</strain>
    </source>
</reference>
<evidence type="ECO:0000259" key="7">
    <source>
        <dbReference type="PROSITE" id="PS51352"/>
    </source>
</evidence>
<keyword evidence="9" id="KW-1185">Reference proteome</keyword>
<dbReference type="GO" id="GO:0045454">
    <property type="term" value="P:cell redox homeostasis"/>
    <property type="evidence" value="ECO:0007669"/>
    <property type="project" value="TreeGrafter"/>
</dbReference>
<dbReference type="InterPro" id="IPR011990">
    <property type="entry name" value="TPR-like_helical_dom_sf"/>
</dbReference>
<dbReference type="InterPro" id="IPR013766">
    <property type="entry name" value="Thioredoxin_domain"/>
</dbReference>
<dbReference type="STRING" id="1458461.BN1012_Phect1513"/>
<dbReference type="PANTHER" id="PTHR45663:SF11">
    <property type="entry name" value="GEO12009P1"/>
    <property type="match status" value="1"/>
</dbReference>
<evidence type="ECO:0000256" key="1">
    <source>
        <dbReference type="ARBA" id="ARBA00008987"/>
    </source>
</evidence>
<dbReference type="GO" id="GO:0006950">
    <property type="term" value="P:response to stress"/>
    <property type="evidence" value="ECO:0007669"/>
    <property type="project" value="UniProtKB-ARBA"/>
</dbReference>
<dbReference type="EMBL" id="HG966617">
    <property type="protein sequence ID" value="CDO59727.1"/>
    <property type="molecule type" value="Genomic_DNA"/>
</dbReference>